<dbReference type="Proteomes" id="UP000199642">
    <property type="component" value="Unassembled WGS sequence"/>
</dbReference>
<proteinExistence type="predicted"/>
<dbReference type="EMBL" id="FOPC01000006">
    <property type="protein sequence ID" value="SFG67138.1"/>
    <property type="molecule type" value="Genomic_DNA"/>
</dbReference>
<evidence type="ECO:0000256" key="1">
    <source>
        <dbReference type="SAM" id="MobiDB-lite"/>
    </source>
</evidence>
<evidence type="ECO:0000313" key="4">
    <source>
        <dbReference type="Proteomes" id="UP000199642"/>
    </source>
</evidence>
<feature type="region of interest" description="Disordered" evidence="1">
    <location>
        <begin position="27"/>
        <end position="68"/>
    </location>
</feature>
<keyword evidence="2" id="KW-0732">Signal</keyword>
<protein>
    <submittedName>
        <fullName evidence="3">Uncharacterized protein</fullName>
    </submittedName>
</protein>
<name>A0A1I2TQH0_9BACT</name>
<organism evidence="3 4">
    <name type="scientific">Algoriphagus hitonicola</name>
    <dbReference type="NCBI Taxonomy" id="435880"/>
    <lineage>
        <taxon>Bacteria</taxon>
        <taxon>Pseudomonadati</taxon>
        <taxon>Bacteroidota</taxon>
        <taxon>Cytophagia</taxon>
        <taxon>Cytophagales</taxon>
        <taxon>Cyclobacteriaceae</taxon>
        <taxon>Algoriphagus</taxon>
    </lineage>
</organism>
<feature type="chain" id="PRO_5011784696" evidence="2">
    <location>
        <begin position="20"/>
        <end position="68"/>
    </location>
</feature>
<feature type="signal peptide" evidence="2">
    <location>
        <begin position="1"/>
        <end position="19"/>
    </location>
</feature>
<feature type="compositionally biased region" description="Basic and acidic residues" evidence="1">
    <location>
        <begin position="32"/>
        <end position="46"/>
    </location>
</feature>
<dbReference type="AlphaFoldDB" id="A0A1I2TQH0"/>
<evidence type="ECO:0000256" key="2">
    <source>
        <dbReference type="SAM" id="SignalP"/>
    </source>
</evidence>
<accession>A0A1I2TQH0</accession>
<dbReference type="STRING" id="435880.SAMN04487988_106157"/>
<evidence type="ECO:0000313" key="3">
    <source>
        <dbReference type="EMBL" id="SFG67138.1"/>
    </source>
</evidence>
<keyword evidence="4" id="KW-1185">Reference proteome</keyword>
<gene>
    <name evidence="3" type="ORF">SAMN04487988_106157</name>
</gene>
<reference evidence="4" key="1">
    <citation type="submission" date="2016-10" db="EMBL/GenBank/DDBJ databases">
        <authorList>
            <person name="Varghese N."/>
            <person name="Submissions S."/>
        </authorList>
    </citation>
    <scope>NUCLEOTIDE SEQUENCE [LARGE SCALE GENOMIC DNA]</scope>
    <source>
        <strain evidence="4">DSM 19315</strain>
    </source>
</reference>
<feature type="compositionally biased region" description="Polar residues" evidence="1">
    <location>
        <begin position="47"/>
        <end position="68"/>
    </location>
</feature>
<sequence>MRKFFSVILLVFFCSFAWQLGNQSGGNPMDPMLEKKSPCTPEKELSTEVNRNPSAYRLNSNISPKTLN</sequence>